<dbReference type="SUPFAM" id="SSF54575">
    <property type="entry name" value="Ribosomal protein L31e"/>
    <property type="match status" value="1"/>
</dbReference>
<accession>A0A1D2VQF3</accession>
<sequence>MSNNRSALKDVVTCEYTINLHKRLFGKQFKKRAPKAVKEIKKFATLHMGTKDVRIDPKLNQEIWKRGIQGVPYRLRIKISRKRNEEEDASEKLFSYVEPVFVASAKGLETVVVDEDDE</sequence>
<dbReference type="InterPro" id="IPR023621">
    <property type="entry name" value="Ribosomal_eL31_dom_sf"/>
</dbReference>
<evidence type="ECO:0000313" key="4">
    <source>
        <dbReference type="EMBL" id="ODV63818.1"/>
    </source>
</evidence>
<dbReference type="InterPro" id="IPR000054">
    <property type="entry name" value="Ribosomal_eL31"/>
</dbReference>
<dbReference type="PROSITE" id="PS01144">
    <property type="entry name" value="RIBOSOMAL_L31E"/>
    <property type="match status" value="1"/>
</dbReference>
<dbReference type="FunFam" id="3.10.440.10:FF:000001">
    <property type="entry name" value="60S ribosomal protein L31"/>
    <property type="match status" value="1"/>
</dbReference>
<proteinExistence type="inferred from homology"/>
<reference evidence="5" key="1">
    <citation type="submission" date="2016-05" db="EMBL/GenBank/DDBJ databases">
        <title>Comparative genomics of biotechnologically important yeasts.</title>
        <authorList>
            <consortium name="DOE Joint Genome Institute"/>
            <person name="Riley R."/>
            <person name="Haridas S."/>
            <person name="Wolfe K.H."/>
            <person name="Lopes M.R."/>
            <person name="Hittinger C.T."/>
            <person name="Goker M."/>
            <person name="Salamov A."/>
            <person name="Wisecaver J."/>
            <person name="Long T.M."/>
            <person name="Aerts A.L."/>
            <person name="Barry K."/>
            <person name="Choi C."/>
            <person name="Clum A."/>
            <person name="Coughlan A.Y."/>
            <person name="Deshpande S."/>
            <person name="Douglass A.P."/>
            <person name="Hanson S.J."/>
            <person name="Klenk H.-P."/>
            <person name="Labutti K."/>
            <person name="Lapidus A."/>
            <person name="Lindquist E."/>
            <person name="Lipzen A."/>
            <person name="Meier-Kolthoff J.P."/>
            <person name="Ohm R.A."/>
            <person name="Otillar R.P."/>
            <person name="Pangilinan J."/>
            <person name="Peng Y."/>
            <person name="Rokas A."/>
            <person name="Rosa C.A."/>
            <person name="Scheuner C."/>
            <person name="Sibirny A.A."/>
            <person name="Slot J.C."/>
            <person name="Stielow J.B."/>
            <person name="Sun H."/>
            <person name="Kurtzman C.P."/>
            <person name="Blackwell M."/>
            <person name="Grigoriev I.V."/>
            <person name="Jeffries T.W."/>
        </authorList>
    </citation>
    <scope>NUCLEOTIDE SEQUENCE [LARGE SCALE GENOMIC DNA]</scope>
    <source>
        <strain evidence="5">DSM 1968</strain>
    </source>
</reference>
<dbReference type="InterPro" id="IPR020052">
    <property type="entry name" value="Ribosomal_eL31_CS"/>
</dbReference>
<dbReference type="FunCoup" id="A0A1D2VQF3">
    <property type="interactions" value="922"/>
</dbReference>
<organism evidence="4 5">
    <name type="scientific">Ascoidea rubescens DSM 1968</name>
    <dbReference type="NCBI Taxonomy" id="1344418"/>
    <lineage>
        <taxon>Eukaryota</taxon>
        <taxon>Fungi</taxon>
        <taxon>Dikarya</taxon>
        <taxon>Ascomycota</taxon>
        <taxon>Saccharomycotina</taxon>
        <taxon>Saccharomycetes</taxon>
        <taxon>Ascoideaceae</taxon>
        <taxon>Ascoidea</taxon>
    </lineage>
</organism>
<dbReference type="PANTHER" id="PTHR10956:SF0">
    <property type="entry name" value="60S RIBOSOMAL PROTEIN L31"/>
    <property type="match status" value="1"/>
</dbReference>
<evidence type="ECO:0000256" key="1">
    <source>
        <dbReference type="ARBA" id="ARBA00010808"/>
    </source>
</evidence>
<comment type="similarity">
    <text evidence="1">Belongs to the eukaryotic ribosomal protein eL31 family.</text>
</comment>
<dbReference type="Proteomes" id="UP000095038">
    <property type="component" value="Unassembled WGS sequence"/>
</dbReference>
<keyword evidence="2 4" id="KW-0689">Ribosomal protein</keyword>
<dbReference type="RefSeq" id="XP_020050125.1">
    <property type="nucleotide sequence ID" value="XM_020188772.1"/>
</dbReference>
<evidence type="ECO:0000256" key="3">
    <source>
        <dbReference type="ARBA" id="ARBA00023274"/>
    </source>
</evidence>
<dbReference type="GO" id="GO:0003735">
    <property type="term" value="F:structural constituent of ribosome"/>
    <property type="evidence" value="ECO:0007669"/>
    <property type="project" value="InterPro"/>
</dbReference>
<name>A0A1D2VQF3_9ASCO</name>
<dbReference type="Pfam" id="PF01198">
    <property type="entry name" value="Ribosomal_L31e"/>
    <property type="match status" value="1"/>
</dbReference>
<protein>
    <submittedName>
        <fullName evidence="4">Ribosomal protein L31</fullName>
    </submittedName>
</protein>
<dbReference type="Gene3D" id="3.10.440.10">
    <property type="match status" value="1"/>
</dbReference>
<dbReference type="CDD" id="cd00463">
    <property type="entry name" value="Ribosomal_L31e"/>
    <property type="match status" value="1"/>
</dbReference>
<dbReference type="GO" id="GO:0022625">
    <property type="term" value="C:cytosolic large ribosomal subunit"/>
    <property type="evidence" value="ECO:0007669"/>
    <property type="project" value="TreeGrafter"/>
</dbReference>
<dbReference type="STRING" id="1344418.A0A1D2VQF3"/>
<dbReference type="GeneID" id="30962408"/>
<dbReference type="SMART" id="SM01380">
    <property type="entry name" value="Ribosomal_L31e"/>
    <property type="match status" value="1"/>
</dbReference>
<gene>
    <name evidence="4" type="ORF">ASCRUDRAFT_11245</name>
</gene>
<keyword evidence="3" id="KW-0687">Ribonucleoprotein</keyword>
<evidence type="ECO:0000313" key="5">
    <source>
        <dbReference type="Proteomes" id="UP000095038"/>
    </source>
</evidence>
<dbReference type="AlphaFoldDB" id="A0A1D2VQF3"/>
<evidence type="ECO:0000256" key="2">
    <source>
        <dbReference type="ARBA" id="ARBA00022980"/>
    </source>
</evidence>
<dbReference type="GO" id="GO:0002181">
    <property type="term" value="P:cytoplasmic translation"/>
    <property type="evidence" value="ECO:0007669"/>
    <property type="project" value="TreeGrafter"/>
</dbReference>
<dbReference type="OrthoDB" id="9739313at2759"/>
<dbReference type="PANTHER" id="PTHR10956">
    <property type="entry name" value="60S RIBOSOMAL PROTEIN L31"/>
    <property type="match status" value="1"/>
</dbReference>
<dbReference type="GO" id="GO:0030684">
    <property type="term" value="C:preribosome"/>
    <property type="evidence" value="ECO:0007669"/>
    <property type="project" value="EnsemblFungi"/>
</dbReference>
<dbReference type="NCBIfam" id="NF002258">
    <property type="entry name" value="PRK01192.1-1"/>
    <property type="match status" value="1"/>
</dbReference>
<dbReference type="InParanoid" id="A0A1D2VQF3"/>
<keyword evidence="5" id="KW-1185">Reference proteome</keyword>
<dbReference type="EMBL" id="KV454475">
    <property type="protein sequence ID" value="ODV63818.1"/>
    <property type="molecule type" value="Genomic_DNA"/>
</dbReference>